<evidence type="ECO:0000256" key="5">
    <source>
        <dbReference type="ARBA" id="ARBA00023115"/>
    </source>
</evidence>
<keyword evidence="7 11" id="KW-0456">Lyase</keyword>
<sequence>MARTDHTARRYRKVGPSLPDATSPAQAFGTHLLIELTGGTGLDDAARVERAFRDCVAACGATLLHLHTHRFEPYGITGVAMLAESHITAHTWPEIGYGAFDVFMCGTATPWPAVDILRRTFSATDIWVSKIERGPGGAKNLAAE</sequence>
<evidence type="ECO:0000256" key="4">
    <source>
        <dbReference type="ARBA" id="ARBA00023066"/>
    </source>
</evidence>
<evidence type="ECO:0000313" key="11">
    <source>
        <dbReference type="EMBL" id="RMA42376.1"/>
    </source>
</evidence>
<comment type="caution">
    <text evidence="11">The sequence shown here is derived from an EMBL/GenBank/DDBJ whole genome shotgun (WGS) entry which is preliminary data.</text>
</comment>
<evidence type="ECO:0000256" key="7">
    <source>
        <dbReference type="ARBA" id="ARBA00023239"/>
    </source>
</evidence>
<keyword evidence="4" id="KW-0745">Spermidine biosynthesis</keyword>
<keyword evidence="12" id="KW-1185">Reference proteome</keyword>
<dbReference type="EC" id="4.1.1.50" evidence="11"/>
<evidence type="ECO:0000256" key="8">
    <source>
        <dbReference type="ARBA" id="ARBA00023270"/>
    </source>
</evidence>
<dbReference type="EMBL" id="RCNT01000004">
    <property type="protein sequence ID" value="RMA42376.1"/>
    <property type="molecule type" value="Genomic_DNA"/>
</dbReference>
<dbReference type="SUPFAM" id="SSF56276">
    <property type="entry name" value="S-adenosylmethionine decarboxylase"/>
    <property type="match status" value="1"/>
</dbReference>
<evidence type="ECO:0000256" key="2">
    <source>
        <dbReference type="ARBA" id="ARBA00022793"/>
    </source>
</evidence>
<keyword evidence="9" id="KW-0670">Pyruvate</keyword>
<keyword evidence="2" id="KW-0210">Decarboxylase</keyword>
<dbReference type="Pfam" id="PF02675">
    <property type="entry name" value="AdoMet_dc"/>
    <property type="match status" value="1"/>
</dbReference>
<dbReference type="Proteomes" id="UP000281343">
    <property type="component" value="Unassembled WGS sequence"/>
</dbReference>
<proteinExistence type="predicted"/>
<evidence type="ECO:0000256" key="3">
    <source>
        <dbReference type="ARBA" id="ARBA00022813"/>
    </source>
</evidence>
<comment type="cofactor">
    <cofactor evidence="1">
        <name>pyruvate</name>
        <dbReference type="ChEBI" id="CHEBI:15361"/>
    </cofactor>
</comment>
<keyword evidence="5" id="KW-0620">Polyamine biosynthesis</keyword>
<reference evidence="11 12" key="1">
    <citation type="submission" date="2018-10" db="EMBL/GenBank/DDBJ databases">
        <authorList>
            <person name="Jung H.S."/>
            <person name="Jeon C.O."/>
        </authorList>
    </citation>
    <scope>NUCLEOTIDE SEQUENCE [LARGE SCALE GENOMIC DNA]</scope>
    <source>
        <strain evidence="11 12">MA-7-27</strain>
    </source>
</reference>
<dbReference type="GO" id="GO:0004014">
    <property type="term" value="F:adenosylmethionine decarboxylase activity"/>
    <property type="evidence" value="ECO:0007669"/>
    <property type="project" value="UniProtKB-EC"/>
</dbReference>
<dbReference type="PANTHER" id="PTHR33866:SF2">
    <property type="entry name" value="S-ADENOSYLMETHIONINE DECARBOXYLASE PROENZYME"/>
    <property type="match status" value="1"/>
</dbReference>
<evidence type="ECO:0000256" key="1">
    <source>
        <dbReference type="ARBA" id="ARBA00001928"/>
    </source>
</evidence>
<dbReference type="OrthoDB" id="9793120at2"/>
<keyword evidence="6" id="KW-0865">Zymogen</keyword>
<dbReference type="Gene3D" id="3.60.90.10">
    <property type="entry name" value="S-adenosylmethionine decarboxylase"/>
    <property type="match status" value="1"/>
</dbReference>
<keyword evidence="3" id="KW-0068">Autocatalytic cleavage</keyword>
<dbReference type="InterPro" id="IPR003826">
    <property type="entry name" value="AdoMetDC_fam_prok"/>
</dbReference>
<organism evidence="11 12">
    <name type="scientific">Rhodophyticola porphyridii</name>
    <dbReference type="NCBI Taxonomy" id="1852017"/>
    <lineage>
        <taxon>Bacteria</taxon>
        <taxon>Pseudomonadati</taxon>
        <taxon>Pseudomonadota</taxon>
        <taxon>Alphaproteobacteria</taxon>
        <taxon>Rhodobacterales</taxon>
        <taxon>Roseobacteraceae</taxon>
        <taxon>Rhodophyticola</taxon>
    </lineage>
</organism>
<keyword evidence="8" id="KW-0704">Schiff base</keyword>
<evidence type="ECO:0000256" key="9">
    <source>
        <dbReference type="ARBA" id="ARBA00023317"/>
    </source>
</evidence>
<accession>A0A3L9Y8H9</accession>
<dbReference type="NCBIfam" id="TIGR03330">
    <property type="entry name" value="SAM_DCase_Bsu"/>
    <property type="match status" value="1"/>
</dbReference>
<gene>
    <name evidence="11" type="primary">speD</name>
    <name evidence="11" type="ORF">D9R08_09760</name>
</gene>
<dbReference type="InterPro" id="IPR017716">
    <property type="entry name" value="S-AdoMet_deCOase_pro-enz"/>
</dbReference>
<dbReference type="GO" id="GO:0008295">
    <property type="term" value="P:spermidine biosynthetic process"/>
    <property type="evidence" value="ECO:0007669"/>
    <property type="project" value="UniProtKB-KW"/>
</dbReference>
<feature type="region of interest" description="Disordered" evidence="10">
    <location>
        <begin position="1"/>
        <end position="22"/>
    </location>
</feature>
<evidence type="ECO:0000256" key="10">
    <source>
        <dbReference type="SAM" id="MobiDB-lite"/>
    </source>
</evidence>
<dbReference type="AlphaFoldDB" id="A0A3L9Y8H9"/>
<protein>
    <submittedName>
        <fullName evidence="11">Adenosylmethionine decarboxylase</fullName>
        <ecNumber evidence="11">4.1.1.50</ecNumber>
    </submittedName>
</protein>
<dbReference type="PANTHER" id="PTHR33866">
    <property type="entry name" value="S-ADENOSYLMETHIONINE DECARBOXYLASE PROENZYME"/>
    <property type="match status" value="1"/>
</dbReference>
<name>A0A3L9Y8H9_9RHOB</name>
<dbReference type="GO" id="GO:0005829">
    <property type="term" value="C:cytosol"/>
    <property type="evidence" value="ECO:0007669"/>
    <property type="project" value="TreeGrafter"/>
</dbReference>
<evidence type="ECO:0000256" key="6">
    <source>
        <dbReference type="ARBA" id="ARBA00023145"/>
    </source>
</evidence>
<evidence type="ECO:0000313" key="12">
    <source>
        <dbReference type="Proteomes" id="UP000281343"/>
    </source>
</evidence>
<dbReference type="InterPro" id="IPR016067">
    <property type="entry name" value="S-AdoMet_deCO2ase_core"/>
</dbReference>